<evidence type="ECO:0000256" key="1">
    <source>
        <dbReference type="SAM" id="MobiDB-lite"/>
    </source>
</evidence>
<dbReference type="GO" id="GO:0004601">
    <property type="term" value="F:peroxidase activity"/>
    <property type="evidence" value="ECO:0007669"/>
    <property type="project" value="InterPro"/>
</dbReference>
<dbReference type="Gene3D" id="1.10.420.10">
    <property type="entry name" value="Peroxidase, domain 2"/>
    <property type="match status" value="1"/>
</dbReference>
<reference evidence="2" key="1">
    <citation type="submission" date="2020-10" db="EMBL/GenBank/DDBJ databases">
        <title>Unveiling of a novel bifunctional photoreceptor, Dualchrome1, isolated from a cosmopolitan green alga.</title>
        <authorList>
            <person name="Suzuki S."/>
            <person name="Kawachi M."/>
        </authorList>
    </citation>
    <scope>NUCLEOTIDE SEQUENCE</scope>
    <source>
        <strain evidence="2">NIES 2893</strain>
    </source>
</reference>
<dbReference type="PRINTS" id="PR01217">
    <property type="entry name" value="PRICHEXTENSN"/>
</dbReference>
<accession>A0A830H3V9</accession>
<dbReference type="Proteomes" id="UP000660262">
    <property type="component" value="Unassembled WGS sequence"/>
</dbReference>
<dbReference type="GO" id="GO:0006979">
    <property type="term" value="P:response to oxidative stress"/>
    <property type="evidence" value="ECO:0007669"/>
    <property type="project" value="InterPro"/>
</dbReference>
<evidence type="ECO:0000313" key="2">
    <source>
        <dbReference type="EMBL" id="GHP01288.1"/>
    </source>
</evidence>
<dbReference type="SUPFAM" id="SSF48113">
    <property type="entry name" value="Heme-dependent peroxidases"/>
    <property type="match status" value="1"/>
</dbReference>
<feature type="compositionally biased region" description="Pro residues" evidence="1">
    <location>
        <begin position="211"/>
        <end position="268"/>
    </location>
</feature>
<dbReference type="GO" id="GO:0020037">
    <property type="term" value="F:heme binding"/>
    <property type="evidence" value="ECO:0007669"/>
    <property type="project" value="InterPro"/>
</dbReference>
<gene>
    <name evidence="2" type="ORF">PPROV_000004400</name>
</gene>
<organism evidence="2 3">
    <name type="scientific">Pycnococcus provasolii</name>
    <dbReference type="NCBI Taxonomy" id="41880"/>
    <lineage>
        <taxon>Eukaryota</taxon>
        <taxon>Viridiplantae</taxon>
        <taxon>Chlorophyta</taxon>
        <taxon>Pseudoscourfieldiophyceae</taxon>
        <taxon>Pseudoscourfieldiales</taxon>
        <taxon>Pycnococcaceae</taxon>
        <taxon>Pycnococcus</taxon>
    </lineage>
</organism>
<name>A0A830H3V9_9CHLO</name>
<comment type="caution">
    <text evidence="2">The sequence shown here is derived from an EMBL/GenBank/DDBJ whole genome shotgun (WGS) entry which is preliminary data.</text>
</comment>
<proteinExistence type="predicted"/>
<feature type="region of interest" description="Disordered" evidence="1">
    <location>
        <begin position="437"/>
        <end position="543"/>
    </location>
</feature>
<feature type="compositionally biased region" description="Low complexity" evidence="1">
    <location>
        <begin position="527"/>
        <end position="543"/>
    </location>
</feature>
<keyword evidence="3" id="KW-1185">Reference proteome</keyword>
<evidence type="ECO:0000313" key="3">
    <source>
        <dbReference type="Proteomes" id="UP000660262"/>
    </source>
</evidence>
<feature type="compositionally biased region" description="Low complexity" evidence="1">
    <location>
        <begin position="494"/>
        <end position="516"/>
    </location>
</feature>
<dbReference type="InterPro" id="IPR010255">
    <property type="entry name" value="Haem_peroxidase_sf"/>
</dbReference>
<protein>
    <submittedName>
        <fullName evidence="2">Uncharacterized protein</fullName>
    </submittedName>
</protein>
<sequence length="567" mass="57816">MKSAQVHAIPFSRDYLQRPDLDPMAKRLILLPPDWALLGREDTKAKAQQYANDQNAWFDDFVSAFLKVTKQGYAEGELKPCTAAPCVIGGPGGLECGDKTRAADGRRRLLEDPNAQVSLPVCTTAAARIAAGDTCTLNHATATSATISCTPSGGGAAVTEVCSYACTGDTCESDDEADATEEAALAASIAEEAAVVAQEDAEFEAEVAANPSPPPLTAPPSPPPVSPPPSPPPPSPPPPPPPSPPLPPPPLNPSPPPPPSPSPPPPLAQPITPKLTVLDIPGAGTKEDPVNIGKLPAFAVKIAFVDTSDSAVEVTEFGAFSSISVVTSTPVGGQATVSLPSSSTLTIDSELSEITVNVALSLSSTGIPCLSASESSRSYLMSFNLETASAVAVSDGRETQKSLELWVQWTPLTIEKCTTTTTTTTATTTTTTTTAAAAATTTAPAVAATTTTTATLETTKMETTTSTSTEAREVTTTAAPTTTATPAPSPTPPTTTSTPTTTATKVTTASTTKASSGGTLGTPVSNAAPPKTEATTTEAAKTSSSSAVMYVVGVVVPIMFARGMEYY</sequence>
<dbReference type="EMBL" id="BNJQ01000001">
    <property type="protein sequence ID" value="GHP01288.1"/>
    <property type="molecule type" value="Genomic_DNA"/>
</dbReference>
<feature type="compositionally biased region" description="Low complexity" evidence="1">
    <location>
        <begin position="437"/>
        <end position="486"/>
    </location>
</feature>
<dbReference type="AlphaFoldDB" id="A0A830H3V9"/>
<feature type="region of interest" description="Disordered" evidence="1">
    <location>
        <begin position="196"/>
        <end position="272"/>
    </location>
</feature>